<keyword evidence="1" id="KW-1133">Transmembrane helix</keyword>
<accession>K1JCY8</accession>
<proteinExistence type="predicted"/>
<name>K1JCY8_AERVE</name>
<keyword evidence="1" id="KW-0472">Membrane</keyword>
<sequence>MLDRILLDLDPYFLSWISWSYVMILVASLWGIARGRSACYLVALAAVFMFIESTSVVSTANVLIQREFASEAGALGVCSEFKDSGPQKVENDHEVIDDDIFSGEIKPLSFEYQDCVEQWVSKNDPRAQWLNLFSFIFRFVSELLRAAAFLSVLAMLKDSHVTSTKGVICWYKRKATHNG</sequence>
<dbReference type="AlphaFoldDB" id="K1JCY8"/>
<feature type="transmembrane region" description="Helical" evidence="1">
    <location>
        <begin position="12"/>
        <end position="33"/>
    </location>
</feature>
<dbReference type="Proteomes" id="UP000006087">
    <property type="component" value="Unassembled WGS sequence"/>
</dbReference>
<gene>
    <name evidence="2" type="ORF">HMPREF1168_03641</name>
</gene>
<dbReference type="EMBL" id="AGWU01000024">
    <property type="protein sequence ID" value="EKB17414.1"/>
    <property type="molecule type" value="Genomic_DNA"/>
</dbReference>
<evidence type="ECO:0000313" key="2">
    <source>
        <dbReference type="EMBL" id="EKB17414.1"/>
    </source>
</evidence>
<keyword evidence="1" id="KW-0812">Transmembrane</keyword>
<protein>
    <submittedName>
        <fullName evidence="2">Uncharacterized protein</fullName>
    </submittedName>
</protein>
<organism evidence="2 3">
    <name type="scientific">Aeromonas veronii AMC34</name>
    <dbReference type="NCBI Taxonomy" id="1073383"/>
    <lineage>
        <taxon>Bacteria</taxon>
        <taxon>Pseudomonadati</taxon>
        <taxon>Pseudomonadota</taxon>
        <taxon>Gammaproteobacteria</taxon>
        <taxon>Aeromonadales</taxon>
        <taxon>Aeromonadaceae</taxon>
        <taxon>Aeromonas</taxon>
    </lineage>
</organism>
<feature type="transmembrane region" description="Helical" evidence="1">
    <location>
        <begin position="40"/>
        <end position="64"/>
    </location>
</feature>
<dbReference type="RefSeq" id="WP_005347292.1">
    <property type="nucleotide sequence ID" value="NZ_JH823256.1"/>
</dbReference>
<comment type="caution">
    <text evidence="2">The sequence shown here is derived from an EMBL/GenBank/DDBJ whole genome shotgun (WGS) entry which is preliminary data.</text>
</comment>
<reference evidence="2 3" key="1">
    <citation type="submission" date="2012-06" db="EMBL/GenBank/DDBJ databases">
        <title>The Genome Sequence of Aeromonas veronii AMC34.</title>
        <authorList>
            <consortium name="The Broad Institute Genome Sequencing Platform"/>
            <person name="Earl A."/>
            <person name="Ward D."/>
            <person name="Feldgarden M."/>
            <person name="Gevers D."/>
            <person name="Graf J."/>
            <person name="Tomasi A."/>
            <person name="Horneman A."/>
            <person name="Walker B."/>
            <person name="Young S.K."/>
            <person name="Zeng Q."/>
            <person name="Gargeya S."/>
            <person name="Fitzgerald M."/>
            <person name="Haas B."/>
            <person name="Abouelleil A."/>
            <person name="Alvarado L."/>
            <person name="Arachchi H.M."/>
            <person name="Berlin A.M."/>
            <person name="Chapman S.B."/>
            <person name="Goldberg J."/>
            <person name="Griggs A."/>
            <person name="Gujja S."/>
            <person name="Hansen M."/>
            <person name="Howarth C."/>
            <person name="Imamovic A."/>
            <person name="Larimer J."/>
            <person name="McCowan C."/>
            <person name="Montmayeur A."/>
            <person name="Murphy C."/>
            <person name="Neiman D."/>
            <person name="Pearson M."/>
            <person name="Priest M."/>
            <person name="Roberts A."/>
            <person name="Saif S."/>
            <person name="Shea T."/>
            <person name="Sisk P."/>
            <person name="Sykes S."/>
            <person name="Wortman J."/>
            <person name="Nusbaum C."/>
            <person name="Birren B."/>
        </authorList>
    </citation>
    <scope>NUCLEOTIDE SEQUENCE [LARGE SCALE GENOMIC DNA]</scope>
    <source>
        <strain evidence="2 3">AMC34</strain>
    </source>
</reference>
<dbReference type="HOGENOM" id="CLU_1500465_0_0_6"/>
<evidence type="ECO:0000313" key="3">
    <source>
        <dbReference type="Proteomes" id="UP000006087"/>
    </source>
</evidence>
<evidence type="ECO:0000256" key="1">
    <source>
        <dbReference type="SAM" id="Phobius"/>
    </source>
</evidence>